<reference evidence="3" key="2">
    <citation type="submission" date="2020-09" db="EMBL/GenBank/DDBJ databases">
        <authorList>
            <person name="Sun Q."/>
            <person name="Zhou Y."/>
        </authorList>
    </citation>
    <scope>NUCLEOTIDE SEQUENCE</scope>
    <source>
        <strain evidence="3">CGMCC 1.15447</strain>
    </source>
</reference>
<reference evidence="3" key="1">
    <citation type="journal article" date="2014" name="Int. J. Syst. Evol. Microbiol.">
        <title>Complete genome sequence of Corynebacterium casei LMG S-19264T (=DSM 44701T), isolated from a smear-ripened cheese.</title>
        <authorList>
            <consortium name="US DOE Joint Genome Institute (JGI-PGF)"/>
            <person name="Walter F."/>
            <person name="Albersmeier A."/>
            <person name="Kalinowski J."/>
            <person name="Ruckert C."/>
        </authorList>
    </citation>
    <scope>NUCLEOTIDE SEQUENCE</scope>
    <source>
        <strain evidence="3">CGMCC 1.15447</strain>
    </source>
</reference>
<evidence type="ECO:0000313" key="3">
    <source>
        <dbReference type="EMBL" id="GGA60282.1"/>
    </source>
</evidence>
<dbReference type="Proteomes" id="UP000648801">
    <property type="component" value="Unassembled WGS sequence"/>
</dbReference>
<evidence type="ECO:0000313" key="4">
    <source>
        <dbReference type="Proteomes" id="UP000648801"/>
    </source>
</evidence>
<dbReference type="CDD" id="cd16325">
    <property type="entry name" value="LolA"/>
    <property type="match status" value="1"/>
</dbReference>
<dbReference type="InterPro" id="IPR004564">
    <property type="entry name" value="OM_lipoprot_carrier_LolA-like"/>
</dbReference>
<dbReference type="Pfam" id="PF03548">
    <property type="entry name" value="LolA"/>
    <property type="match status" value="1"/>
</dbReference>
<accession>A0A916W263</accession>
<sequence length="228" mass="25253">MQHEQPRKIGCPTFATVLSSLRWVVALTLLAAPLAAQTNTALIHKVDDHYNHLASLRTYFTEQYSGMGMNKTESGVLVLQKPGKMRWSYDDPIGKVFVLDGKYAWFYTPGDAQAQRVPAKQLDDLRSPLRFLLGHTQLQKELDNLAVAPDGANFRITGIPKGMEQRVKLLTLWVTSSGAIEKMRLEEVGGAITEFTFSKSEENVPVKSSDFIFHAPAGVTIVNGLPPI</sequence>
<dbReference type="SUPFAM" id="SSF89392">
    <property type="entry name" value="Prokaryotic lipoproteins and lipoprotein localization factors"/>
    <property type="match status" value="1"/>
</dbReference>
<dbReference type="InterPro" id="IPR029046">
    <property type="entry name" value="LolA/LolB/LppX"/>
</dbReference>
<keyword evidence="4" id="KW-1185">Reference proteome</keyword>
<dbReference type="RefSeq" id="WP_188758152.1">
    <property type="nucleotide sequence ID" value="NZ_BMJB01000001.1"/>
</dbReference>
<name>A0A916W263_9BACT</name>
<organism evidence="3 4">
    <name type="scientific">Edaphobacter acidisoli</name>
    <dbReference type="NCBI Taxonomy" id="2040573"/>
    <lineage>
        <taxon>Bacteria</taxon>
        <taxon>Pseudomonadati</taxon>
        <taxon>Acidobacteriota</taxon>
        <taxon>Terriglobia</taxon>
        <taxon>Terriglobales</taxon>
        <taxon>Acidobacteriaceae</taxon>
        <taxon>Edaphobacter</taxon>
    </lineage>
</organism>
<evidence type="ECO:0000256" key="1">
    <source>
        <dbReference type="ARBA" id="ARBA00022729"/>
    </source>
</evidence>
<dbReference type="Gene3D" id="2.50.20.10">
    <property type="entry name" value="Lipoprotein localisation LolA/LolB/LppX"/>
    <property type="match status" value="1"/>
</dbReference>
<dbReference type="PANTHER" id="PTHR35869:SF1">
    <property type="entry name" value="OUTER-MEMBRANE LIPOPROTEIN CARRIER PROTEIN"/>
    <property type="match status" value="1"/>
</dbReference>
<dbReference type="EMBL" id="BMJB01000001">
    <property type="protein sequence ID" value="GGA60282.1"/>
    <property type="molecule type" value="Genomic_DNA"/>
</dbReference>
<dbReference type="AlphaFoldDB" id="A0A916W263"/>
<feature type="chain" id="PRO_5037931325" description="Outer-membrane lipoprotein carrier protein" evidence="2">
    <location>
        <begin position="32"/>
        <end position="228"/>
    </location>
</feature>
<feature type="signal peptide" evidence="2">
    <location>
        <begin position="1"/>
        <end position="31"/>
    </location>
</feature>
<evidence type="ECO:0008006" key="5">
    <source>
        <dbReference type="Google" id="ProtNLM"/>
    </source>
</evidence>
<gene>
    <name evidence="3" type="ORF">GCM10011507_09810</name>
</gene>
<evidence type="ECO:0000256" key="2">
    <source>
        <dbReference type="SAM" id="SignalP"/>
    </source>
</evidence>
<dbReference type="PANTHER" id="PTHR35869">
    <property type="entry name" value="OUTER-MEMBRANE LIPOPROTEIN CARRIER PROTEIN"/>
    <property type="match status" value="1"/>
</dbReference>
<comment type="caution">
    <text evidence="3">The sequence shown here is derived from an EMBL/GenBank/DDBJ whole genome shotgun (WGS) entry which is preliminary data.</text>
</comment>
<keyword evidence="1 2" id="KW-0732">Signal</keyword>
<proteinExistence type="predicted"/>
<protein>
    <recommendedName>
        <fullName evidence="5">Outer-membrane lipoprotein carrier protein</fullName>
    </recommendedName>
</protein>